<keyword evidence="6 9" id="KW-1133">Transmembrane helix</keyword>
<feature type="transmembrane region" description="Helical" evidence="9">
    <location>
        <begin position="309"/>
        <end position="335"/>
    </location>
</feature>
<evidence type="ECO:0000256" key="7">
    <source>
        <dbReference type="ARBA" id="ARBA00023136"/>
    </source>
</evidence>
<feature type="transmembrane region" description="Helical" evidence="9">
    <location>
        <begin position="284"/>
        <end position="303"/>
    </location>
</feature>
<dbReference type="SUPFAM" id="SSF158791">
    <property type="entry name" value="MgtE N-terminal domain-like"/>
    <property type="match status" value="1"/>
</dbReference>
<evidence type="ECO:0000256" key="1">
    <source>
        <dbReference type="ARBA" id="ARBA00004141"/>
    </source>
</evidence>
<evidence type="ECO:0000313" key="12">
    <source>
        <dbReference type="Proteomes" id="UP000481872"/>
    </source>
</evidence>
<keyword evidence="3 9" id="KW-0813">Transport</keyword>
<dbReference type="Gene3D" id="3.10.580.10">
    <property type="entry name" value="CBS-domain"/>
    <property type="match status" value="1"/>
</dbReference>
<dbReference type="NCBIfam" id="TIGR00400">
    <property type="entry name" value="mgtE"/>
    <property type="match status" value="1"/>
</dbReference>
<dbReference type="Gene3D" id="1.25.60.10">
    <property type="entry name" value="MgtE N-terminal domain-like"/>
    <property type="match status" value="1"/>
</dbReference>
<dbReference type="PROSITE" id="PS51371">
    <property type="entry name" value="CBS"/>
    <property type="match status" value="2"/>
</dbReference>
<comment type="similarity">
    <text evidence="2 9">Belongs to the SLC41A transporter family.</text>
</comment>
<evidence type="ECO:0000256" key="5">
    <source>
        <dbReference type="ARBA" id="ARBA00022842"/>
    </source>
</evidence>
<protein>
    <recommendedName>
        <fullName evidence="9">Magnesium transporter MgtE</fullName>
    </recommendedName>
</protein>
<dbReference type="InterPro" id="IPR036739">
    <property type="entry name" value="SLC41_membr_dom_sf"/>
</dbReference>
<feature type="transmembrane region" description="Helical" evidence="9">
    <location>
        <begin position="383"/>
        <end position="405"/>
    </location>
</feature>
<feature type="domain" description="CBS" evidence="10">
    <location>
        <begin position="136"/>
        <end position="199"/>
    </location>
</feature>
<comment type="subcellular location">
    <subcellularLocation>
        <location evidence="9">Cell membrane</location>
        <topology evidence="9">Multi-pass membrane protein</topology>
    </subcellularLocation>
    <subcellularLocation>
        <location evidence="1">Membrane</location>
        <topology evidence="1">Multi-pass membrane protein</topology>
    </subcellularLocation>
</comment>
<dbReference type="Pfam" id="PF03448">
    <property type="entry name" value="MgtE_N"/>
    <property type="match status" value="1"/>
</dbReference>
<comment type="function">
    <text evidence="9">Acts as a magnesium transporter.</text>
</comment>
<dbReference type="GO" id="GO:0046872">
    <property type="term" value="F:metal ion binding"/>
    <property type="evidence" value="ECO:0007669"/>
    <property type="project" value="UniProtKB-KW"/>
</dbReference>
<feature type="transmembrane region" description="Helical" evidence="9">
    <location>
        <begin position="356"/>
        <end position="377"/>
    </location>
</feature>
<dbReference type="GO" id="GO:0005886">
    <property type="term" value="C:plasma membrane"/>
    <property type="evidence" value="ECO:0007669"/>
    <property type="project" value="UniProtKB-SubCell"/>
</dbReference>
<keyword evidence="4 9" id="KW-0812">Transmembrane</keyword>
<dbReference type="Proteomes" id="UP000481872">
    <property type="component" value="Unassembled WGS sequence"/>
</dbReference>
<organism evidence="11 12">
    <name type="scientific">Clostridium senegalense</name>
    <dbReference type="NCBI Taxonomy" id="1465809"/>
    <lineage>
        <taxon>Bacteria</taxon>
        <taxon>Bacillati</taxon>
        <taxon>Bacillota</taxon>
        <taxon>Clostridia</taxon>
        <taxon>Eubacteriales</taxon>
        <taxon>Clostridiaceae</taxon>
        <taxon>Clostridium</taxon>
    </lineage>
</organism>
<dbReference type="PANTHER" id="PTHR43773">
    <property type="entry name" value="MAGNESIUM TRANSPORTER MGTE"/>
    <property type="match status" value="1"/>
</dbReference>
<dbReference type="SMART" id="SM00116">
    <property type="entry name" value="CBS"/>
    <property type="match status" value="2"/>
</dbReference>
<dbReference type="SUPFAM" id="SSF54631">
    <property type="entry name" value="CBS-domain pair"/>
    <property type="match status" value="1"/>
</dbReference>
<evidence type="ECO:0000313" key="11">
    <source>
        <dbReference type="EMBL" id="NEU05621.1"/>
    </source>
</evidence>
<evidence type="ECO:0000256" key="3">
    <source>
        <dbReference type="ARBA" id="ARBA00022448"/>
    </source>
</evidence>
<accession>A0A6M0H702</accession>
<keyword evidence="9" id="KW-0479">Metal-binding</keyword>
<reference evidence="11 12" key="1">
    <citation type="submission" date="2020-02" db="EMBL/GenBank/DDBJ databases">
        <title>Genome assembly of a novel Clostridium senegalense strain.</title>
        <authorList>
            <person name="Gupta T.B."/>
            <person name="Jauregui R."/>
            <person name="Maclean P."/>
            <person name="Nawarathana A."/>
            <person name="Brightwell G."/>
        </authorList>
    </citation>
    <scope>NUCLEOTIDE SEQUENCE [LARGE SCALE GENOMIC DNA]</scope>
    <source>
        <strain evidence="11 12">AGRFS4</strain>
    </source>
</reference>
<dbReference type="Gene3D" id="1.10.357.20">
    <property type="entry name" value="SLC41 divalent cation transporters, integral membrane domain"/>
    <property type="match status" value="1"/>
</dbReference>
<name>A0A6M0H702_9CLOT</name>
<evidence type="ECO:0000256" key="2">
    <source>
        <dbReference type="ARBA" id="ARBA00009749"/>
    </source>
</evidence>
<gene>
    <name evidence="11" type="primary">mgtE</name>
    <name evidence="11" type="ORF">G3M99_12300</name>
</gene>
<dbReference type="SMART" id="SM00924">
    <property type="entry name" value="MgtE_N"/>
    <property type="match status" value="1"/>
</dbReference>
<comment type="subunit">
    <text evidence="9">Homodimer.</text>
</comment>
<keyword evidence="12" id="KW-1185">Reference proteome</keyword>
<dbReference type="InterPro" id="IPR000644">
    <property type="entry name" value="CBS_dom"/>
</dbReference>
<dbReference type="PANTHER" id="PTHR43773:SF1">
    <property type="entry name" value="MAGNESIUM TRANSPORTER MGTE"/>
    <property type="match status" value="1"/>
</dbReference>
<evidence type="ECO:0000259" key="10">
    <source>
        <dbReference type="PROSITE" id="PS51371"/>
    </source>
</evidence>
<dbReference type="InterPro" id="IPR038076">
    <property type="entry name" value="MgtE_N_sf"/>
</dbReference>
<feature type="transmembrane region" description="Helical" evidence="9">
    <location>
        <begin position="417"/>
        <end position="447"/>
    </location>
</feature>
<dbReference type="RefSeq" id="WP_061995806.1">
    <property type="nucleotide sequence ID" value="NZ_JAAGPU010000023.1"/>
</dbReference>
<evidence type="ECO:0000256" key="6">
    <source>
        <dbReference type="ARBA" id="ARBA00022989"/>
    </source>
</evidence>
<proteinExistence type="inferred from homology"/>
<dbReference type="InterPro" id="IPR006667">
    <property type="entry name" value="SLC41_membr_dom"/>
</dbReference>
<dbReference type="CDD" id="cd04606">
    <property type="entry name" value="CBS_pair_Mg_transporter"/>
    <property type="match status" value="1"/>
</dbReference>
<dbReference type="SUPFAM" id="SSF161093">
    <property type="entry name" value="MgtE membrane domain-like"/>
    <property type="match status" value="1"/>
</dbReference>
<keyword evidence="9" id="KW-1003">Cell membrane</keyword>
<evidence type="ECO:0000256" key="8">
    <source>
        <dbReference type="PROSITE-ProRule" id="PRU00703"/>
    </source>
</evidence>
<dbReference type="InterPro" id="IPR046342">
    <property type="entry name" value="CBS_dom_sf"/>
</dbReference>
<keyword evidence="8" id="KW-0129">CBS domain</keyword>
<dbReference type="InterPro" id="IPR006669">
    <property type="entry name" value="MgtE_transporter"/>
</dbReference>
<comment type="caution">
    <text evidence="11">The sequence shown here is derived from an EMBL/GenBank/DDBJ whole genome shotgun (WGS) entry which is preliminary data.</text>
</comment>
<dbReference type="Pfam" id="PF01769">
    <property type="entry name" value="MgtE"/>
    <property type="match status" value="1"/>
</dbReference>
<evidence type="ECO:0000256" key="4">
    <source>
        <dbReference type="ARBA" id="ARBA00022692"/>
    </source>
</evidence>
<dbReference type="Pfam" id="PF00571">
    <property type="entry name" value="CBS"/>
    <property type="match status" value="2"/>
</dbReference>
<feature type="domain" description="CBS" evidence="10">
    <location>
        <begin position="200"/>
        <end position="256"/>
    </location>
</feature>
<keyword evidence="5 9" id="KW-0460">Magnesium</keyword>
<dbReference type="AlphaFoldDB" id="A0A6M0H702"/>
<dbReference type="GO" id="GO:0015095">
    <property type="term" value="F:magnesium ion transmembrane transporter activity"/>
    <property type="evidence" value="ECO:0007669"/>
    <property type="project" value="UniProtKB-UniRule"/>
</dbReference>
<dbReference type="InterPro" id="IPR006668">
    <property type="entry name" value="Mg_transptr_MgtE_intracell_dom"/>
</dbReference>
<dbReference type="EMBL" id="JAAGPU010000023">
    <property type="protein sequence ID" value="NEU05621.1"/>
    <property type="molecule type" value="Genomic_DNA"/>
</dbReference>
<keyword evidence="7 9" id="KW-0472">Membrane</keyword>
<sequence>MKLEMDREELKRLLLYGSQKGIDEIIEDIHPADILDVLHEIEAVDVIKILHRIPEWLIAEVIDEEDDEEKYALLVNFSEKKQKNILKEMSSDEIADLLGSLDEIESKRILDNMPVEEAEDVKQLLTYAPDTAGGIMATEYISIKENMTVKETLKYLQKVAPNAESAYYLYVVDEDEKLKGVVSLREIVVSPFDTIIIDVLNSNVISVHHDMDQEEVAHRFEKYGFLTMPVINDEKQMLGIVTVDDIIDVLRDETTEDIHRLGGVGESEKVNGTLFESVRSRLPWLFVNLLTAMLASATVSMFEGTISKVVILATFMPIVAGMGGNAGTQTLTIVVRGLALGELNFENAKKIFFKEIGVGLTNGLSVGICISIIGGLWSGKPVFGLVIGLAMILNMTVATTAGFLVPLTLKKLKIDPALASAVFVTTATDVLGFFFFLGLATVFIQYLI</sequence>
<evidence type="ECO:0000256" key="9">
    <source>
        <dbReference type="RuleBase" id="RU362011"/>
    </source>
</evidence>